<sequence>MRESNERKRKARADEKATETHEEKAARLEKQRLSKTTARAVEKATETHGEMATVNAYLDAFCDIVCPDDTIDNDEVCDGPDVADDDDEIINALEAVAGLVTERASDDDQYRHVNTSDDQVDVLRSPHIGSTDVDNQAPGSTSDPLVAVVTSDDDPICE</sequence>
<proteinExistence type="predicted"/>
<feature type="compositionally biased region" description="Polar residues" evidence="1">
    <location>
        <begin position="132"/>
        <end position="143"/>
    </location>
</feature>
<dbReference type="EMBL" id="JH767172">
    <property type="protein sequence ID" value="EQC30989.1"/>
    <property type="molecule type" value="Genomic_DNA"/>
</dbReference>
<keyword evidence="3" id="KW-1185">Reference proteome</keyword>
<dbReference type="Proteomes" id="UP000030762">
    <property type="component" value="Unassembled WGS sequence"/>
</dbReference>
<dbReference type="AlphaFoldDB" id="T0PZK6"/>
<evidence type="ECO:0000313" key="3">
    <source>
        <dbReference type="Proteomes" id="UP000030762"/>
    </source>
</evidence>
<reference evidence="2 3" key="1">
    <citation type="submission" date="2012-04" db="EMBL/GenBank/DDBJ databases">
        <title>The Genome Sequence of Saprolegnia declina VS20.</title>
        <authorList>
            <consortium name="The Broad Institute Genome Sequencing Platform"/>
            <person name="Russ C."/>
            <person name="Nusbaum C."/>
            <person name="Tyler B."/>
            <person name="van West P."/>
            <person name="Dieguez-Uribeondo J."/>
            <person name="de Bruijn I."/>
            <person name="Tripathy S."/>
            <person name="Jiang R."/>
            <person name="Young S.K."/>
            <person name="Zeng Q."/>
            <person name="Gargeya S."/>
            <person name="Fitzgerald M."/>
            <person name="Haas B."/>
            <person name="Abouelleil A."/>
            <person name="Alvarado L."/>
            <person name="Arachchi H.M."/>
            <person name="Berlin A."/>
            <person name="Chapman S.B."/>
            <person name="Goldberg J."/>
            <person name="Griggs A."/>
            <person name="Gujja S."/>
            <person name="Hansen M."/>
            <person name="Howarth C."/>
            <person name="Imamovic A."/>
            <person name="Larimer J."/>
            <person name="McCowen C."/>
            <person name="Montmayeur A."/>
            <person name="Murphy C."/>
            <person name="Neiman D."/>
            <person name="Pearson M."/>
            <person name="Priest M."/>
            <person name="Roberts A."/>
            <person name="Saif S."/>
            <person name="Shea T."/>
            <person name="Sisk P."/>
            <person name="Sykes S."/>
            <person name="Wortman J."/>
            <person name="Nusbaum C."/>
            <person name="Birren B."/>
        </authorList>
    </citation>
    <scope>NUCLEOTIDE SEQUENCE [LARGE SCALE GENOMIC DNA]</scope>
    <source>
        <strain evidence="2 3">VS20</strain>
    </source>
</reference>
<feature type="compositionally biased region" description="Basic and acidic residues" evidence="1">
    <location>
        <begin position="1"/>
        <end position="32"/>
    </location>
</feature>
<dbReference type="VEuPathDB" id="FungiDB:SDRG_11462"/>
<feature type="region of interest" description="Disordered" evidence="1">
    <location>
        <begin position="104"/>
        <end position="158"/>
    </location>
</feature>
<feature type="compositionally biased region" description="Basic and acidic residues" evidence="1">
    <location>
        <begin position="104"/>
        <end position="115"/>
    </location>
</feature>
<organism evidence="2 3">
    <name type="scientific">Saprolegnia diclina (strain VS20)</name>
    <dbReference type="NCBI Taxonomy" id="1156394"/>
    <lineage>
        <taxon>Eukaryota</taxon>
        <taxon>Sar</taxon>
        <taxon>Stramenopiles</taxon>
        <taxon>Oomycota</taxon>
        <taxon>Saprolegniomycetes</taxon>
        <taxon>Saprolegniales</taxon>
        <taxon>Saprolegniaceae</taxon>
        <taxon>Saprolegnia</taxon>
    </lineage>
</organism>
<name>T0PZK6_SAPDV</name>
<accession>T0PZK6</accession>
<dbReference type="GeneID" id="19952189"/>
<evidence type="ECO:0000256" key="1">
    <source>
        <dbReference type="SAM" id="MobiDB-lite"/>
    </source>
</evidence>
<protein>
    <submittedName>
        <fullName evidence="2">Uncharacterized protein</fullName>
    </submittedName>
</protein>
<evidence type="ECO:0000313" key="2">
    <source>
        <dbReference type="EMBL" id="EQC30989.1"/>
    </source>
</evidence>
<dbReference type="InParanoid" id="T0PZK6"/>
<feature type="region of interest" description="Disordered" evidence="1">
    <location>
        <begin position="1"/>
        <end position="37"/>
    </location>
</feature>
<gene>
    <name evidence="2" type="ORF">SDRG_11462</name>
</gene>
<dbReference type="RefSeq" id="XP_008615727.1">
    <property type="nucleotide sequence ID" value="XM_008617505.1"/>
</dbReference>